<name>A0ABD5KYS5_PRIAR</name>
<dbReference type="InterPro" id="IPR018540">
    <property type="entry name" value="Spo0E-like"/>
</dbReference>
<organism evidence="1 2">
    <name type="scientific">Priestia aryabhattai</name>
    <name type="common">Bacillus aryabhattai</name>
    <dbReference type="NCBI Taxonomy" id="412384"/>
    <lineage>
        <taxon>Bacteria</taxon>
        <taxon>Bacillati</taxon>
        <taxon>Bacillota</taxon>
        <taxon>Bacilli</taxon>
        <taxon>Bacillales</taxon>
        <taxon>Bacillaceae</taxon>
        <taxon>Priestia</taxon>
    </lineage>
</organism>
<dbReference type="Pfam" id="PF09388">
    <property type="entry name" value="SpoOE-like"/>
    <property type="match status" value="1"/>
</dbReference>
<reference evidence="1 2" key="2">
    <citation type="submission" date="2024-05" db="EMBL/GenBank/DDBJ databases">
        <authorList>
            <person name="Zheng X."/>
        </authorList>
    </citation>
    <scope>NUCLEOTIDE SEQUENCE [LARGE SCALE GENOMIC DNA]</scope>
    <source>
        <strain evidence="1 2">C4-10</strain>
    </source>
</reference>
<dbReference type="Proteomes" id="UP001418804">
    <property type="component" value="Unassembled WGS sequence"/>
</dbReference>
<dbReference type="InterPro" id="IPR036638">
    <property type="entry name" value="HLH_DNA-bd_sf"/>
</dbReference>
<dbReference type="EMBL" id="JBDIVD010000002">
    <property type="protein sequence ID" value="MEN3156408.1"/>
    <property type="molecule type" value="Genomic_DNA"/>
</dbReference>
<comment type="caution">
    <text evidence="1">The sequence shown here is derived from an EMBL/GenBank/DDBJ whole genome shotgun (WGS) entry which is preliminary data.</text>
</comment>
<sequence>MQTYRYNSTLRRALLVDIEAGRELMVQVGLEEGFTSKNTLVISQFIDQLLNQLEKVSETD</sequence>
<accession>A0ABD5KYS5</accession>
<proteinExistence type="predicted"/>
<protein>
    <submittedName>
        <fullName evidence="1">Aspartyl-phosphate phosphatase Spo0E family protein</fullName>
    </submittedName>
</protein>
<dbReference type="Gene3D" id="4.10.280.10">
    <property type="entry name" value="Helix-loop-helix DNA-binding domain"/>
    <property type="match status" value="1"/>
</dbReference>
<dbReference type="RefSeq" id="WP_154992462.1">
    <property type="nucleotide sequence ID" value="NZ_JBDIVD010000002.1"/>
</dbReference>
<dbReference type="AlphaFoldDB" id="A0ABD5KYS5"/>
<dbReference type="SUPFAM" id="SSF140500">
    <property type="entry name" value="BAS1536-like"/>
    <property type="match status" value="1"/>
</dbReference>
<evidence type="ECO:0000313" key="2">
    <source>
        <dbReference type="Proteomes" id="UP001418804"/>
    </source>
</evidence>
<evidence type="ECO:0000313" key="1">
    <source>
        <dbReference type="EMBL" id="MEN3156408.1"/>
    </source>
</evidence>
<gene>
    <name evidence="1" type="ORF">ABDD91_26580</name>
</gene>
<reference evidence="1 2" key="1">
    <citation type="submission" date="2024-05" db="EMBL/GenBank/DDBJ databases">
        <title>The mechanism of isolation and screening of efficient mineral weathering bacteria priestia aryabhattai c4-10 with weathered biotite.</title>
        <authorList>
            <person name="Yang S."/>
        </authorList>
    </citation>
    <scope>NUCLEOTIDE SEQUENCE [LARGE SCALE GENOMIC DNA]</scope>
    <source>
        <strain evidence="1 2">C4-10</strain>
    </source>
</reference>
<dbReference type="InterPro" id="IPR037208">
    <property type="entry name" value="Spo0E-like_sf"/>
</dbReference>